<evidence type="ECO:0000313" key="3">
    <source>
        <dbReference type="Proteomes" id="UP000216361"/>
    </source>
</evidence>
<accession>A0A255XL77</accession>
<feature type="signal peptide" evidence="1">
    <location>
        <begin position="1"/>
        <end position="25"/>
    </location>
</feature>
<sequence>MEKMMRRMMIGLTVAGLLMAGGAVAQTAKTPTSGTNISVVGLEDSLSKLQAMKTRNAAQAVLFLQLIKGVGKKGTAADGRSQYDYRIDVTDSGGVLVNGIDIAPILNAANAVK</sequence>
<proteinExistence type="predicted"/>
<keyword evidence="1" id="KW-0732">Signal</keyword>
<reference evidence="2 3" key="1">
    <citation type="submission" date="2017-07" db="EMBL/GenBank/DDBJ databases">
        <title>Elstera cyanobacteriorum sp. nov., a novel bacterium isolated from cyanobacterial aggregates in a eutrophic lake.</title>
        <authorList>
            <person name="Cai H."/>
        </authorList>
    </citation>
    <scope>NUCLEOTIDE SEQUENCE [LARGE SCALE GENOMIC DNA]</scope>
    <source>
        <strain evidence="2 3">TH019</strain>
    </source>
</reference>
<dbReference type="AlphaFoldDB" id="A0A255XL77"/>
<evidence type="ECO:0000256" key="1">
    <source>
        <dbReference type="SAM" id="SignalP"/>
    </source>
</evidence>
<feature type="chain" id="PRO_5012897499" description="PepSY domain-containing protein" evidence="1">
    <location>
        <begin position="26"/>
        <end position="113"/>
    </location>
</feature>
<gene>
    <name evidence="2" type="ORF">CHR90_18915</name>
</gene>
<comment type="caution">
    <text evidence="2">The sequence shown here is derived from an EMBL/GenBank/DDBJ whole genome shotgun (WGS) entry which is preliminary data.</text>
</comment>
<name>A0A255XL77_9PROT</name>
<evidence type="ECO:0000313" key="2">
    <source>
        <dbReference type="EMBL" id="OYQ17030.1"/>
    </source>
</evidence>
<dbReference type="OrthoDB" id="9851519at2"/>
<organism evidence="2 3">
    <name type="scientific">Elstera cyanobacteriorum</name>
    <dbReference type="NCBI Taxonomy" id="2022747"/>
    <lineage>
        <taxon>Bacteria</taxon>
        <taxon>Pseudomonadati</taxon>
        <taxon>Pseudomonadota</taxon>
        <taxon>Alphaproteobacteria</taxon>
        <taxon>Rhodospirillales</taxon>
        <taxon>Rhodospirillaceae</taxon>
        <taxon>Elstera</taxon>
    </lineage>
</organism>
<dbReference type="EMBL" id="NOXS01000035">
    <property type="protein sequence ID" value="OYQ17030.1"/>
    <property type="molecule type" value="Genomic_DNA"/>
</dbReference>
<keyword evidence="3" id="KW-1185">Reference proteome</keyword>
<dbReference type="Proteomes" id="UP000216361">
    <property type="component" value="Unassembled WGS sequence"/>
</dbReference>
<dbReference type="RefSeq" id="WP_094410668.1">
    <property type="nucleotide sequence ID" value="NZ_BMJZ01000002.1"/>
</dbReference>
<evidence type="ECO:0008006" key="4">
    <source>
        <dbReference type="Google" id="ProtNLM"/>
    </source>
</evidence>
<protein>
    <recommendedName>
        <fullName evidence="4">PepSY domain-containing protein</fullName>
    </recommendedName>
</protein>